<keyword evidence="3" id="KW-0547">Nucleotide-binding</keyword>
<evidence type="ECO:0000259" key="2">
    <source>
        <dbReference type="SMART" id="SM00490"/>
    </source>
</evidence>
<name>A0ABV7BB02_9GAMM</name>
<dbReference type="SMART" id="SM00490">
    <property type="entry name" value="HELICc"/>
    <property type="match status" value="1"/>
</dbReference>
<keyword evidence="4" id="KW-1185">Reference proteome</keyword>
<dbReference type="RefSeq" id="WP_379761014.1">
    <property type="nucleotide sequence ID" value="NZ_JBHRSQ010000036.1"/>
</dbReference>
<dbReference type="CDD" id="cd18785">
    <property type="entry name" value="SF2_C"/>
    <property type="match status" value="1"/>
</dbReference>
<organism evidence="3 4">
    <name type="scientific">Halomonas tibetensis</name>
    <dbReference type="NCBI Taxonomy" id="2259590"/>
    <lineage>
        <taxon>Bacteria</taxon>
        <taxon>Pseudomonadati</taxon>
        <taxon>Pseudomonadota</taxon>
        <taxon>Gammaproteobacteria</taxon>
        <taxon>Oceanospirillales</taxon>
        <taxon>Halomonadaceae</taxon>
        <taxon>Halomonas</taxon>
    </lineage>
</organism>
<dbReference type="SUPFAM" id="SSF52540">
    <property type="entry name" value="P-loop containing nucleoside triphosphate hydrolases"/>
    <property type="match status" value="1"/>
</dbReference>
<sequence>MSYAAERKRLINWLKKQLIGPARPGELQGISPLRRYPVGVLYPIVESGEGLDPASEDDDFSEEDYTGAVEMDSDKTASGIVRRRYIPPSSVGYSFYVDGNSWSVQVIFSAAIYSEIREDNGQFSGRYKRTVLGGDEHALLINSPGRHFVFPDQNEGEEIKRAGLDVQARQHGSGTIVTVSIFNNQEMAADLDFRKWSVEQLKRSLFEVELACFIESGAVGRYPKVEFNLLDAEEQELELQYKSRTIYAIGHGCAVEWREDEKGVREIRSEFMPVVEVPQVTADVAGGDEVLNLAYLAGSENNSGEVCASLRRFVMRYENWIKGQDEDLNNLQADERKAGERIVERMKIAFERMEHGISLIERDAKVASAFALANQAMLNQMQQSTRNKGQSADAREYNWRPFQLAFILTALKSSIDQDDDFRDTVDLIWFPTGGGKTEAYLGLIAIVMLWRRFKFPHSGGGTTSFMRYTLRLLTTQQYLRASRIVCALELIRRSSNGELGNEPFSIGLWVGAASSPNTFDKAKELVESAAHGSQKAVSALVIDRCPWCEHEFHAPTNYQVGSTKFHFVCTSSNCAFGTEGKGVLPCNVVDEALYKEPPTLLIATIDKFARLAWDERAGCFFGVGSNRPPELVVQDELHLVAGALGSVAGVYEAGLETVLVQRGIHPKYIASTATIRMAENQVRKLYGKDVSVFPPQGIDCDDSFFSKTVPISIRAGRLYVGYFAPMLSRDKNLAPLAAGLLVAPEELFAEGAQEQEGLLEAWWSQVIYHGSLKGVGNSHNAFNMGVREWYDRLKQESKQEAKESGEPAPELNRDQPCVVQLTSVSSAEENARTFARLERPRTDLECIDVVLATNMVSVGLDVGRLALMVINGQPLTTAEYIQASSRVGRSEVPGIVFANYYRDQARSLSHYENFRPYHESFYRFVEPTSITPFTHQARMRALHAGLVIAVRHVVQPLRANDAAGKFDPDDTVVARVIEAYTRRCIQADPERKEEIRAHIRSLASEWSNHAKSCAQQRRQLSYQAHADDRSVERLLFNHDDKIRGVWPTLQSMRNVEDTGLLKAI</sequence>
<comment type="caution">
    <text evidence="3">The sequence shown here is derived from an EMBL/GenBank/DDBJ whole genome shotgun (WGS) entry which is preliminary data.</text>
</comment>
<dbReference type="InterPro" id="IPR001650">
    <property type="entry name" value="Helicase_C-like"/>
</dbReference>
<protein>
    <submittedName>
        <fullName evidence="3">Helicase-related protein</fullName>
    </submittedName>
</protein>
<evidence type="ECO:0000313" key="3">
    <source>
        <dbReference type="EMBL" id="MFC2993410.1"/>
    </source>
</evidence>
<reference evidence="4" key="1">
    <citation type="journal article" date="2019" name="Int. J. Syst. Evol. Microbiol.">
        <title>The Global Catalogue of Microorganisms (GCM) 10K type strain sequencing project: providing services to taxonomists for standard genome sequencing and annotation.</title>
        <authorList>
            <consortium name="The Broad Institute Genomics Platform"/>
            <consortium name="The Broad Institute Genome Sequencing Center for Infectious Disease"/>
            <person name="Wu L."/>
            <person name="Ma J."/>
        </authorList>
    </citation>
    <scope>NUCLEOTIDE SEQUENCE [LARGE SCALE GENOMIC DNA]</scope>
    <source>
        <strain evidence="4">KCTC 52660</strain>
    </source>
</reference>
<keyword evidence="3" id="KW-0378">Hydrolase</keyword>
<feature type="region of interest" description="Disordered" evidence="1">
    <location>
        <begin position="795"/>
        <end position="815"/>
    </location>
</feature>
<feature type="compositionally biased region" description="Basic and acidic residues" evidence="1">
    <location>
        <begin position="795"/>
        <end position="805"/>
    </location>
</feature>
<dbReference type="EMBL" id="JBHRSQ010000036">
    <property type="protein sequence ID" value="MFC2993410.1"/>
    <property type="molecule type" value="Genomic_DNA"/>
</dbReference>
<keyword evidence="3" id="KW-0347">Helicase</keyword>
<dbReference type="Proteomes" id="UP001595386">
    <property type="component" value="Unassembled WGS sequence"/>
</dbReference>
<proteinExistence type="predicted"/>
<evidence type="ECO:0000313" key="4">
    <source>
        <dbReference type="Proteomes" id="UP001595386"/>
    </source>
</evidence>
<gene>
    <name evidence="3" type="ORF">ACFODV_15425</name>
</gene>
<accession>A0ABV7BB02</accession>
<feature type="domain" description="Helicase C-terminal" evidence="2">
    <location>
        <begin position="787"/>
        <end position="891"/>
    </location>
</feature>
<dbReference type="Gene3D" id="3.40.50.300">
    <property type="entry name" value="P-loop containing nucleotide triphosphate hydrolases"/>
    <property type="match status" value="1"/>
</dbReference>
<keyword evidence="3" id="KW-0067">ATP-binding</keyword>
<dbReference type="InterPro" id="IPR027417">
    <property type="entry name" value="P-loop_NTPase"/>
</dbReference>
<dbReference type="Pfam" id="PF00271">
    <property type="entry name" value="Helicase_C"/>
    <property type="match status" value="1"/>
</dbReference>
<dbReference type="GO" id="GO:0004386">
    <property type="term" value="F:helicase activity"/>
    <property type="evidence" value="ECO:0007669"/>
    <property type="project" value="UniProtKB-KW"/>
</dbReference>
<evidence type="ECO:0000256" key="1">
    <source>
        <dbReference type="SAM" id="MobiDB-lite"/>
    </source>
</evidence>